<proteinExistence type="predicted"/>
<reference evidence="1" key="1">
    <citation type="journal article" date="2015" name="Proc. Natl. Acad. Sci. U.S.A.">
        <title>Networks of energetic and metabolic interactions define dynamics in microbial communities.</title>
        <authorList>
            <person name="Embree M."/>
            <person name="Liu J.K."/>
            <person name="Al-Bassam M.M."/>
            <person name="Zengler K."/>
        </authorList>
    </citation>
    <scope>NUCLEOTIDE SEQUENCE</scope>
</reference>
<comment type="caution">
    <text evidence="1">The sequence shown here is derived from an EMBL/GenBank/DDBJ whole genome shotgun (WGS) entry which is preliminary data.</text>
</comment>
<evidence type="ECO:0000313" key="1">
    <source>
        <dbReference type="EMBL" id="KUG17419.1"/>
    </source>
</evidence>
<dbReference type="EMBL" id="LNQE01001443">
    <property type="protein sequence ID" value="KUG17419.1"/>
    <property type="molecule type" value="Genomic_DNA"/>
</dbReference>
<name>A0A0W8F981_9ZZZZ</name>
<sequence length="43" mass="4934">MYFIFYLPPDGMATIAILKPLLALNDRKNPGRTRIEILFPKNA</sequence>
<organism evidence="1">
    <name type="scientific">hydrocarbon metagenome</name>
    <dbReference type="NCBI Taxonomy" id="938273"/>
    <lineage>
        <taxon>unclassified sequences</taxon>
        <taxon>metagenomes</taxon>
        <taxon>ecological metagenomes</taxon>
    </lineage>
</organism>
<gene>
    <name evidence="1" type="ORF">ASZ90_012898</name>
</gene>
<protein>
    <submittedName>
        <fullName evidence="1">Uncharacterized protein</fullName>
    </submittedName>
</protein>
<accession>A0A0W8F981</accession>
<dbReference type="AlphaFoldDB" id="A0A0W8F981"/>